<evidence type="ECO:0000313" key="3">
    <source>
        <dbReference type="Proteomes" id="UP001519363"/>
    </source>
</evidence>
<organism evidence="2 3">
    <name type="scientific">Crossiella equi</name>
    <dbReference type="NCBI Taxonomy" id="130796"/>
    <lineage>
        <taxon>Bacteria</taxon>
        <taxon>Bacillati</taxon>
        <taxon>Actinomycetota</taxon>
        <taxon>Actinomycetes</taxon>
        <taxon>Pseudonocardiales</taxon>
        <taxon>Pseudonocardiaceae</taxon>
        <taxon>Crossiella</taxon>
    </lineage>
</organism>
<keyword evidence="3" id="KW-1185">Reference proteome</keyword>
<dbReference type="Proteomes" id="UP001519363">
    <property type="component" value="Unassembled WGS sequence"/>
</dbReference>
<comment type="caution">
    <text evidence="2">The sequence shown here is derived from an EMBL/GenBank/DDBJ whole genome shotgun (WGS) entry which is preliminary data.</text>
</comment>
<evidence type="ECO:0000259" key="1">
    <source>
        <dbReference type="Pfam" id="PF13472"/>
    </source>
</evidence>
<feature type="domain" description="SGNH hydrolase-type esterase" evidence="1">
    <location>
        <begin position="45"/>
        <end position="315"/>
    </location>
</feature>
<protein>
    <submittedName>
        <fullName evidence="2">Lysophospholipase L1-like esterase</fullName>
    </submittedName>
</protein>
<name>A0ABS5A8X2_9PSEU</name>
<dbReference type="PANTHER" id="PTHR37981">
    <property type="entry name" value="LIPASE 2"/>
    <property type="match status" value="1"/>
</dbReference>
<dbReference type="InterPro" id="IPR013830">
    <property type="entry name" value="SGNH_hydro"/>
</dbReference>
<evidence type="ECO:0000313" key="2">
    <source>
        <dbReference type="EMBL" id="MBP2472674.1"/>
    </source>
</evidence>
<dbReference type="InterPro" id="IPR036514">
    <property type="entry name" value="SGNH_hydro_sf"/>
</dbReference>
<dbReference type="PANTHER" id="PTHR37981:SF1">
    <property type="entry name" value="SGNH HYDROLASE-TYPE ESTERASE DOMAIN-CONTAINING PROTEIN"/>
    <property type="match status" value="1"/>
</dbReference>
<dbReference type="InterPro" id="IPR037460">
    <property type="entry name" value="SEST-like"/>
</dbReference>
<dbReference type="Pfam" id="PF13472">
    <property type="entry name" value="Lipase_GDSL_2"/>
    <property type="match status" value="1"/>
</dbReference>
<sequence>MRALRSPLVILPVLVLVLGLLLLVSDGPVPKLPAPPEDAPKAVVALGDSTMSGEGAGDYDPATNGQDGNWCHRSPHAMINKLGLPDIAKVANLSCSGAQVAHLVDRPQHNEGPQIPRLLEIARQYRVAAVVVQVGANDEPGFSSVVKDCAEAWLRSRATGCSGPLTSGWGERVDRMVPKLTKALQLIRKQMREHGYPDASYQLVVQSYAAPVGKSATTSLRNLGGCPFRAGDLEWVEDKAVGELAAGVRTAAAVAGARFLDLSRAGVGREACSTTGSGAGEWFTRLRVNWKDLSDEARSAHAMQESYHPNAAGHENFAACLTRFLTTTDKAAACVTDATGKLLPNPGAAVAARAAR</sequence>
<dbReference type="EMBL" id="JAGIOO010000001">
    <property type="protein sequence ID" value="MBP2472674.1"/>
    <property type="molecule type" value="Genomic_DNA"/>
</dbReference>
<dbReference type="SUPFAM" id="SSF52266">
    <property type="entry name" value="SGNH hydrolase"/>
    <property type="match status" value="1"/>
</dbReference>
<reference evidence="2 3" key="1">
    <citation type="submission" date="2021-03" db="EMBL/GenBank/DDBJ databases">
        <title>Sequencing the genomes of 1000 actinobacteria strains.</title>
        <authorList>
            <person name="Klenk H.-P."/>
        </authorList>
    </citation>
    <scope>NUCLEOTIDE SEQUENCE [LARGE SCALE GENOMIC DNA]</scope>
    <source>
        <strain evidence="2 3">DSM 44580</strain>
    </source>
</reference>
<dbReference type="Gene3D" id="3.40.50.1110">
    <property type="entry name" value="SGNH hydrolase"/>
    <property type="match status" value="1"/>
</dbReference>
<proteinExistence type="predicted"/>
<accession>A0ABS5A8X2</accession>
<gene>
    <name evidence="2" type="ORF">JOF53_001546</name>
</gene>
<dbReference type="RefSeq" id="WP_086789722.1">
    <property type="nucleotide sequence ID" value="NZ_JAGIOO010000001.1"/>
</dbReference>